<reference evidence="1" key="2">
    <citation type="journal article" date="2021" name="PeerJ">
        <title>Extensive microbial diversity within the chicken gut microbiome revealed by metagenomics and culture.</title>
        <authorList>
            <person name="Gilroy R."/>
            <person name="Ravi A."/>
            <person name="Getino M."/>
            <person name="Pursley I."/>
            <person name="Horton D.L."/>
            <person name="Alikhan N.F."/>
            <person name="Baker D."/>
            <person name="Gharbi K."/>
            <person name="Hall N."/>
            <person name="Watson M."/>
            <person name="Adriaenssens E.M."/>
            <person name="Foster-Nyarko E."/>
            <person name="Jarju S."/>
            <person name="Secka A."/>
            <person name="Antonio M."/>
            <person name="Oren A."/>
            <person name="Chaudhuri R.R."/>
            <person name="La Ragione R."/>
            <person name="Hildebrand F."/>
            <person name="Pallen M.J."/>
        </authorList>
    </citation>
    <scope>NUCLEOTIDE SEQUENCE</scope>
    <source>
        <strain evidence="1">ChiW3-316</strain>
    </source>
</reference>
<dbReference type="Proteomes" id="UP000824107">
    <property type="component" value="Unassembled WGS sequence"/>
</dbReference>
<reference evidence="1" key="1">
    <citation type="submission" date="2020-10" db="EMBL/GenBank/DDBJ databases">
        <authorList>
            <person name="Gilroy R."/>
        </authorList>
    </citation>
    <scope>NUCLEOTIDE SEQUENCE</scope>
    <source>
        <strain evidence="1">ChiW3-316</strain>
    </source>
</reference>
<comment type="caution">
    <text evidence="1">The sequence shown here is derived from an EMBL/GenBank/DDBJ whole genome shotgun (WGS) entry which is preliminary data.</text>
</comment>
<protein>
    <submittedName>
        <fullName evidence="1">Uncharacterized protein</fullName>
    </submittedName>
</protein>
<gene>
    <name evidence="1" type="ORF">IAD20_00440</name>
</gene>
<evidence type="ECO:0000313" key="1">
    <source>
        <dbReference type="EMBL" id="HIU52532.1"/>
    </source>
</evidence>
<sequence length="166" mass="19936">MTENTSQPAAEFKADFNDLNYFKNIYHQEYIRTAHQSGKKYRSLNGAVQRAVVEKAMLRTEAYKFSRYGQGELNGLTPEKRKERTEFIFQKYCTFYAYSDESRKYRRGLQDILTEEQTFLYLHPMEKDRASARREKIRQMAQEIDAGQYRGYDITRFYRQRQGQEL</sequence>
<proteinExistence type="predicted"/>
<name>A0A9D1M2T3_9PROT</name>
<dbReference type="EMBL" id="DVNC01000005">
    <property type="protein sequence ID" value="HIU52532.1"/>
    <property type="molecule type" value="Genomic_DNA"/>
</dbReference>
<dbReference type="AlphaFoldDB" id="A0A9D1M2T3"/>
<accession>A0A9D1M2T3</accession>
<evidence type="ECO:0000313" key="2">
    <source>
        <dbReference type="Proteomes" id="UP000824107"/>
    </source>
</evidence>
<organism evidence="1 2">
    <name type="scientific">Candidatus Scatocola faecipullorum</name>
    <dbReference type="NCBI Taxonomy" id="2840917"/>
    <lineage>
        <taxon>Bacteria</taxon>
        <taxon>Pseudomonadati</taxon>
        <taxon>Pseudomonadota</taxon>
        <taxon>Alphaproteobacteria</taxon>
        <taxon>Rhodospirillales</taxon>
        <taxon>Rhodospirillaceae</taxon>
        <taxon>Rhodospirillaceae incertae sedis</taxon>
        <taxon>Candidatus Scatocola</taxon>
    </lineage>
</organism>